<feature type="domain" description="DUF1771" evidence="2">
    <location>
        <begin position="413"/>
        <end position="478"/>
    </location>
</feature>
<dbReference type="InterPro" id="IPR053242">
    <property type="entry name" value="PAM2-like_domain"/>
</dbReference>
<evidence type="ECO:0000313" key="3">
    <source>
        <dbReference type="EMBL" id="KAF2285067.1"/>
    </source>
</evidence>
<organism evidence="3 4">
    <name type="scientific">Hevea brasiliensis</name>
    <name type="common">Para rubber tree</name>
    <name type="synonym">Siphonia brasiliensis</name>
    <dbReference type="NCBI Taxonomy" id="3981"/>
    <lineage>
        <taxon>Eukaryota</taxon>
        <taxon>Viridiplantae</taxon>
        <taxon>Streptophyta</taxon>
        <taxon>Embryophyta</taxon>
        <taxon>Tracheophyta</taxon>
        <taxon>Spermatophyta</taxon>
        <taxon>Magnoliopsida</taxon>
        <taxon>eudicotyledons</taxon>
        <taxon>Gunneridae</taxon>
        <taxon>Pentapetalae</taxon>
        <taxon>rosids</taxon>
        <taxon>fabids</taxon>
        <taxon>Malpighiales</taxon>
        <taxon>Euphorbiaceae</taxon>
        <taxon>Crotonoideae</taxon>
        <taxon>Micrandreae</taxon>
        <taxon>Hevea</taxon>
    </lineage>
</organism>
<protein>
    <recommendedName>
        <fullName evidence="2">DUF1771 domain-containing protein</fullName>
    </recommendedName>
</protein>
<gene>
    <name evidence="3" type="ORF">GH714_037722</name>
</gene>
<feature type="region of interest" description="Disordered" evidence="1">
    <location>
        <begin position="1"/>
        <end position="20"/>
    </location>
</feature>
<dbReference type="PANTHER" id="PTHR46651:SF1">
    <property type="entry name" value="SMALL MUTS RELATED FAMILY PROTEIN"/>
    <property type="match status" value="1"/>
</dbReference>
<dbReference type="Pfam" id="PF08590">
    <property type="entry name" value="DUF1771"/>
    <property type="match status" value="1"/>
</dbReference>
<accession>A0A6A6K8G2</accession>
<sequence length="593" mass="64047">MNLSKKGSQTNNTKATALNPNAAEFVPFSLRSSSSPSGSKSNTVAAAARFPASGTIGKAVLDRSESSVSNASDDEGHQFWHHQLPDDITPDFNVMSEDEPQALGGISLAGLSLHDSSEVTKFPVSLGSGYVLPEQQEPSPRHINGSFGEKMRHVASSYGEDPTSASYLNLPTKPWDKQFVSSDQLLVNGREVHPYNGNSRPGFMNDVLGVHAIVDDTDMNPVEFLASQFPGFAAESLAEVYFANGCDLNLTIEMLTQLELQVDGGFNQNMNSKAFSAPSSSALDFPTLPVQDSQNGPSKYAGDDLQQNGNPYRSSNKENMLLFKSSSSIPSRGGALDFASAVRKLSSQDSGVWKYDRNGSADSTVGSSRSSHVLASSYGSGNGRGIFADRVENRGSARAAPVWLETGEAVANMYSELREEARDHARLRNAYFERAQQAYIIGNKALAKELSVKGQLHNMHMKAAHGKAQGSIYRLRNPVGSEMQAEGRGHERMIDLHGLHVSEAIHVLKHEVSVLRSTARAAEQHLQHDDCAICGYSGNWNKVSKAVSTPALQSGFSGRDEVIFRHYLNGLEALSSEHILCALEMADLQGGLI</sequence>
<evidence type="ECO:0000313" key="4">
    <source>
        <dbReference type="Proteomes" id="UP000467840"/>
    </source>
</evidence>
<feature type="compositionally biased region" description="Polar residues" evidence="1">
    <location>
        <begin position="1"/>
        <end position="19"/>
    </location>
</feature>
<feature type="compositionally biased region" description="Polar residues" evidence="1">
    <location>
        <begin position="305"/>
        <end position="316"/>
    </location>
</feature>
<keyword evidence="4" id="KW-1185">Reference proteome</keyword>
<dbReference type="SMART" id="SM01162">
    <property type="entry name" value="DUF1771"/>
    <property type="match status" value="1"/>
</dbReference>
<dbReference type="Gene3D" id="3.30.1370.110">
    <property type="match status" value="1"/>
</dbReference>
<dbReference type="PANTHER" id="PTHR46651">
    <property type="entry name" value="POLYADENYLATE-BINDING PROTEIN-INTERACTING PROTEIN 7"/>
    <property type="match status" value="1"/>
</dbReference>
<comment type="caution">
    <text evidence="3">The sequence shown here is derived from an EMBL/GenBank/DDBJ whole genome shotgun (WGS) entry which is preliminary data.</text>
</comment>
<dbReference type="CDD" id="cd14371">
    <property type="entry name" value="CUE_CID7_like"/>
    <property type="match status" value="1"/>
</dbReference>
<feature type="region of interest" description="Disordered" evidence="1">
    <location>
        <begin position="285"/>
        <end position="316"/>
    </location>
</feature>
<dbReference type="InterPro" id="IPR041806">
    <property type="entry name" value="CID5/6/7_CUE"/>
</dbReference>
<evidence type="ECO:0000256" key="1">
    <source>
        <dbReference type="SAM" id="MobiDB-lite"/>
    </source>
</evidence>
<dbReference type="InterPro" id="IPR036063">
    <property type="entry name" value="Smr_dom_sf"/>
</dbReference>
<reference evidence="3 4" key="1">
    <citation type="journal article" date="2020" name="Mol. Plant">
        <title>The Chromosome-Based Rubber Tree Genome Provides New Insights into Spurge Genome Evolution and Rubber Biosynthesis.</title>
        <authorList>
            <person name="Liu J."/>
            <person name="Shi C."/>
            <person name="Shi C.C."/>
            <person name="Li W."/>
            <person name="Zhang Q.J."/>
            <person name="Zhang Y."/>
            <person name="Li K."/>
            <person name="Lu H.F."/>
            <person name="Shi C."/>
            <person name="Zhu S.T."/>
            <person name="Xiao Z.Y."/>
            <person name="Nan H."/>
            <person name="Yue Y."/>
            <person name="Zhu X.G."/>
            <person name="Wu Y."/>
            <person name="Hong X.N."/>
            <person name="Fan G.Y."/>
            <person name="Tong Y."/>
            <person name="Zhang D."/>
            <person name="Mao C.L."/>
            <person name="Liu Y.L."/>
            <person name="Hao S.J."/>
            <person name="Liu W.Q."/>
            <person name="Lv M.Q."/>
            <person name="Zhang H.B."/>
            <person name="Liu Y."/>
            <person name="Hu-Tang G.R."/>
            <person name="Wang J.P."/>
            <person name="Wang J.H."/>
            <person name="Sun Y.H."/>
            <person name="Ni S.B."/>
            <person name="Chen W.B."/>
            <person name="Zhang X.C."/>
            <person name="Jiao Y.N."/>
            <person name="Eichler E.E."/>
            <person name="Li G.H."/>
            <person name="Liu X."/>
            <person name="Gao L.Z."/>
        </authorList>
    </citation>
    <scope>NUCLEOTIDE SEQUENCE [LARGE SCALE GENOMIC DNA]</scope>
    <source>
        <strain evidence="4">cv. GT1</strain>
        <tissue evidence="3">Leaf</tissue>
    </source>
</reference>
<evidence type="ECO:0000259" key="2">
    <source>
        <dbReference type="SMART" id="SM01162"/>
    </source>
</evidence>
<name>A0A6A6K8G2_HEVBR</name>
<proteinExistence type="predicted"/>
<dbReference type="AlphaFoldDB" id="A0A6A6K8G2"/>
<dbReference type="EMBL" id="JAAGAX010000018">
    <property type="protein sequence ID" value="KAF2285067.1"/>
    <property type="molecule type" value="Genomic_DNA"/>
</dbReference>
<dbReference type="InterPro" id="IPR013899">
    <property type="entry name" value="DUF1771"/>
</dbReference>
<dbReference type="Proteomes" id="UP000467840">
    <property type="component" value="Chromosome 12"/>
</dbReference>